<sequence>MDEVRISSHIVSGLSGQRCWVDEDPFDWLAPVYDQGYVSSLEEQIKHLQDRVIMVESYEDEVLRLLREAEAERDHFKAQLVSAGLEPDLLLKAERENG</sequence>
<evidence type="ECO:0000313" key="2">
    <source>
        <dbReference type="EMBL" id="MBI6883245.1"/>
    </source>
</evidence>
<name>A0A8I1EB48_PSEPU</name>
<accession>A0A8I1EB48</accession>
<evidence type="ECO:0000256" key="1">
    <source>
        <dbReference type="SAM" id="Coils"/>
    </source>
</evidence>
<dbReference type="RefSeq" id="WP_198746859.1">
    <property type="nucleotide sequence ID" value="NZ_JAEHTE010000002.1"/>
</dbReference>
<feature type="coiled-coil region" evidence="1">
    <location>
        <begin position="55"/>
        <end position="86"/>
    </location>
</feature>
<organism evidence="2 3">
    <name type="scientific">Pseudomonas putida</name>
    <name type="common">Arthrobacter siderocapsulatus</name>
    <dbReference type="NCBI Taxonomy" id="303"/>
    <lineage>
        <taxon>Bacteria</taxon>
        <taxon>Pseudomonadati</taxon>
        <taxon>Pseudomonadota</taxon>
        <taxon>Gammaproteobacteria</taxon>
        <taxon>Pseudomonadales</taxon>
        <taxon>Pseudomonadaceae</taxon>
        <taxon>Pseudomonas</taxon>
    </lineage>
</organism>
<evidence type="ECO:0000313" key="3">
    <source>
        <dbReference type="Proteomes" id="UP000637061"/>
    </source>
</evidence>
<proteinExistence type="predicted"/>
<protein>
    <submittedName>
        <fullName evidence="2">Uncharacterized protein</fullName>
    </submittedName>
</protein>
<reference evidence="2" key="1">
    <citation type="submission" date="2020-12" db="EMBL/GenBank/DDBJ databases">
        <title>Enhanced detection system for hospital associated transmission using whole genome sequencing surveillance.</title>
        <authorList>
            <person name="Harrison L.H."/>
            <person name="Van Tyne D."/>
            <person name="Marsh J.W."/>
            <person name="Griffith M.P."/>
            <person name="Snyder D.J."/>
            <person name="Cooper V.S."/>
            <person name="Mustapha M."/>
        </authorList>
    </citation>
    <scope>NUCLEOTIDE SEQUENCE</scope>
    <source>
        <strain evidence="2">PSB00042</strain>
    </source>
</reference>
<gene>
    <name evidence="2" type="ORF">JEU22_04905</name>
</gene>
<keyword evidence="1" id="KW-0175">Coiled coil</keyword>
<dbReference type="AlphaFoldDB" id="A0A8I1EB48"/>
<dbReference type="EMBL" id="JAEHTE010000002">
    <property type="protein sequence ID" value="MBI6883245.1"/>
    <property type="molecule type" value="Genomic_DNA"/>
</dbReference>
<dbReference type="Proteomes" id="UP000637061">
    <property type="component" value="Unassembled WGS sequence"/>
</dbReference>
<comment type="caution">
    <text evidence="2">The sequence shown here is derived from an EMBL/GenBank/DDBJ whole genome shotgun (WGS) entry which is preliminary data.</text>
</comment>